<organism evidence="1 2">
    <name type="scientific">Thermogutta terrifontis</name>
    <dbReference type="NCBI Taxonomy" id="1331910"/>
    <lineage>
        <taxon>Bacteria</taxon>
        <taxon>Pseudomonadati</taxon>
        <taxon>Planctomycetota</taxon>
        <taxon>Planctomycetia</taxon>
        <taxon>Pirellulales</taxon>
        <taxon>Thermoguttaceae</taxon>
        <taxon>Thermogutta</taxon>
    </lineage>
</organism>
<sequence length="349" mass="37376">MQIDTESALFVAKDYLLDALIPLNSVTFDESQAHCEILLLLPDKSMSRYKRILPFVYWRTVPFRRWKLVFREVTSVEYKYDAGAMRTGYFSVGDISFSAASGVSIVTHEGLTIHVAMARLVGQLIRTTEVENSHTLQTIVLRLCRPRGQAASSCCSWASNGCLLAGATRTPPMTATLISTSGQRLGRARGMAPWQVRPPTTSPAWKTALLPAGRSGLSLGASAQGAVAARVPAPGAAVAVVPEVVPAAAAVLRPVPVGAQVGTTPMTRRSRIPAFMSIAITARTTVAPAKRTISPTWATLSTIIPAPTPASSRLRIATKKSCLVRGKVALSKRQGQRGPQSLVNFFLPS</sequence>
<dbReference type="Proteomes" id="UP000215086">
    <property type="component" value="Chromosome"/>
</dbReference>
<keyword evidence="2" id="KW-1185">Reference proteome</keyword>
<proteinExistence type="predicted"/>
<evidence type="ECO:0000313" key="1">
    <source>
        <dbReference type="EMBL" id="ASV73586.1"/>
    </source>
</evidence>
<name>A0A286RCA0_9BACT</name>
<accession>A0A286RCA0</accession>
<dbReference type="EMBL" id="CP018477">
    <property type="protein sequence ID" value="ASV73586.1"/>
    <property type="molecule type" value="Genomic_DNA"/>
</dbReference>
<gene>
    <name evidence="1" type="ORF">THTE_0984</name>
</gene>
<evidence type="ECO:0000313" key="2">
    <source>
        <dbReference type="Proteomes" id="UP000215086"/>
    </source>
</evidence>
<dbReference type="KEGG" id="ttf:THTE_0984"/>
<dbReference type="AlphaFoldDB" id="A0A286RCA0"/>
<reference evidence="1 2" key="1">
    <citation type="journal article" name="Front. Microbiol.">
        <title>Sugar Metabolism of the First Thermophilic Planctomycete Thermogutta terrifontis: Comparative Genomic and Transcriptomic Approaches.</title>
        <authorList>
            <person name="Elcheninov A.G."/>
            <person name="Menzel P."/>
            <person name="Gudbergsdottir S.R."/>
            <person name="Slesarev A.I."/>
            <person name="Kadnikov V.V."/>
            <person name="Krogh A."/>
            <person name="Bonch-Osmolovskaya E.A."/>
            <person name="Peng X."/>
            <person name="Kublanov I.V."/>
        </authorList>
    </citation>
    <scope>NUCLEOTIDE SEQUENCE [LARGE SCALE GENOMIC DNA]</scope>
    <source>
        <strain evidence="1 2">R1</strain>
    </source>
</reference>
<protein>
    <submittedName>
        <fullName evidence="1">Uncharacterized protein</fullName>
    </submittedName>
</protein>